<organism evidence="4 5">
    <name type="scientific">Saguinus oedipus</name>
    <name type="common">Cotton-top tamarin</name>
    <name type="synonym">Oedipomidas oedipus</name>
    <dbReference type="NCBI Taxonomy" id="9490"/>
    <lineage>
        <taxon>Eukaryota</taxon>
        <taxon>Metazoa</taxon>
        <taxon>Chordata</taxon>
        <taxon>Craniata</taxon>
        <taxon>Vertebrata</taxon>
        <taxon>Euteleostomi</taxon>
        <taxon>Mammalia</taxon>
        <taxon>Eutheria</taxon>
        <taxon>Euarchontoglires</taxon>
        <taxon>Primates</taxon>
        <taxon>Haplorrhini</taxon>
        <taxon>Platyrrhini</taxon>
        <taxon>Cebidae</taxon>
        <taxon>Callitrichinae</taxon>
        <taxon>Saguinus</taxon>
    </lineage>
</organism>
<dbReference type="Proteomes" id="UP001266305">
    <property type="component" value="Unassembled WGS sequence"/>
</dbReference>
<dbReference type="PANTHER" id="PTHR15502:SF7">
    <property type="entry name" value="CALCINEURIN-BINDING PROTEIN CABIN-1"/>
    <property type="match status" value="1"/>
</dbReference>
<feature type="compositionally biased region" description="Basic and acidic residues" evidence="3">
    <location>
        <begin position="273"/>
        <end position="283"/>
    </location>
</feature>
<protein>
    <recommendedName>
        <fullName evidence="6">Calcineurin binding protein 1</fullName>
    </recommendedName>
</protein>
<feature type="region of interest" description="Disordered" evidence="3">
    <location>
        <begin position="415"/>
        <end position="439"/>
    </location>
</feature>
<dbReference type="EMBL" id="JASSZA010000001">
    <property type="protein sequence ID" value="KAK2121237.1"/>
    <property type="molecule type" value="Genomic_DNA"/>
</dbReference>
<accession>A0ABQ9WLU0</accession>
<evidence type="ECO:0000313" key="4">
    <source>
        <dbReference type="EMBL" id="KAK2121237.1"/>
    </source>
</evidence>
<evidence type="ECO:0000256" key="3">
    <source>
        <dbReference type="SAM" id="MobiDB-lite"/>
    </source>
</evidence>
<dbReference type="PROSITE" id="PS50231">
    <property type="entry name" value="RICIN_B_LECTIN"/>
    <property type="match status" value="1"/>
</dbReference>
<dbReference type="InterPro" id="IPR033053">
    <property type="entry name" value="Hir3/CABIN1"/>
</dbReference>
<gene>
    <name evidence="4" type="ORF">P7K49_002623</name>
</gene>
<sequence length="764" mass="82288">MSPRLLPQPVPSIPQGIWRIPVDEIDRPGSFAWHMNRSIVLLLKVLAQLRDHGTLLKVSSMLQRTPDQGKKYLRDADRQVLAQRAFILTVKVLEDTLTELAEVPSHKMPRATQSSHHGVEEELDSTAPTQPRPVIQEQHHLQSPISPLLPGNVVGQPEGSERPGPKVCGLPGARMTTDVSHKATPEEGQEGLPQPKKPPLTDGSGPGPEPGGKVGLLNHRPVAMDAGDSADQIGERKDKESPRAGPTEPMDTGEATIRHSDLERTAPLLPGRPPRDRGPESRPTELSLEELSISARQQPTLLTPAQPAPAPATTMGTRGGGHPEEPLPRLSRKRKLLEDTESGKTLLLDAYRVWQQGQKGVAYDLGRVERIMSETYMLIKQVDEEAALEQAVKFCQVHLGAAAQRQLGLRGDEQRVAEPPANGHGGQSLGQAPDPSSDMLRSLLTSATFSVTRKMVPSQLTSAGKAILFGTEREKPSGQEGQGPPPGGTYRPETWGKCPRSRQKPGEGTGRAKDLGQVTGTGKRLGQVRAIARKESVPRGQLVRGSPSRELVAALRVQTGFLSVEWGLRPPPPAWAIGCLLLGDDRPGSSSPIPGCGGEWREGGLNNTQTCLLLLRPWCGGGAPWYLPRALSSHFPPRTPTLGPEKMPLWGLAAILWSSPPSSPILEAIFCHLNPLLLLLRECPFCSRHVPVAMAALNPPGGHSGRCYDTTGTTAAHGARETGLSSCPTLPQDGLPTAQGWAPEHQPGALPRYPVHGRVHRCLS</sequence>
<evidence type="ECO:0000313" key="5">
    <source>
        <dbReference type="Proteomes" id="UP001266305"/>
    </source>
</evidence>
<feature type="compositionally biased region" description="Gly residues" evidence="3">
    <location>
        <begin position="204"/>
        <end position="214"/>
    </location>
</feature>
<feature type="region of interest" description="Disordered" evidence="3">
    <location>
        <begin position="107"/>
        <end position="328"/>
    </location>
</feature>
<keyword evidence="5" id="KW-1185">Reference proteome</keyword>
<comment type="subcellular location">
    <subcellularLocation>
        <location evidence="1">Nucleus</location>
    </subcellularLocation>
</comment>
<reference evidence="4 5" key="1">
    <citation type="submission" date="2023-05" db="EMBL/GenBank/DDBJ databases">
        <title>B98-5 Cell Line De Novo Hybrid Assembly: An Optical Mapping Approach.</title>
        <authorList>
            <person name="Kananen K."/>
            <person name="Auerbach J.A."/>
            <person name="Kautto E."/>
            <person name="Blachly J.S."/>
        </authorList>
    </citation>
    <scope>NUCLEOTIDE SEQUENCE [LARGE SCALE GENOMIC DNA]</scope>
    <source>
        <strain evidence="4">B95-8</strain>
        <tissue evidence="4">Cell line</tissue>
    </source>
</reference>
<feature type="compositionally biased region" description="Basic and acidic residues" evidence="3">
    <location>
        <begin position="233"/>
        <end position="242"/>
    </location>
</feature>
<keyword evidence="2" id="KW-0539">Nucleus</keyword>
<proteinExistence type="predicted"/>
<comment type="caution">
    <text evidence="4">The sequence shown here is derived from an EMBL/GenBank/DDBJ whole genome shotgun (WGS) entry which is preliminary data.</text>
</comment>
<name>A0ABQ9WLU0_SAGOE</name>
<dbReference type="PANTHER" id="PTHR15502">
    <property type="entry name" value="CALCINEURIN-BINDING PROTEIN CABIN 1-RELATED"/>
    <property type="match status" value="1"/>
</dbReference>
<evidence type="ECO:0000256" key="1">
    <source>
        <dbReference type="ARBA" id="ARBA00004123"/>
    </source>
</evidence>
<feature type="region of interest" description="Disordered" evidence="3">
    <location>
        <begin position="471"/>
        <end position="521"/>
    </location>
</feature>
<evidence type="ECO:0000256" key="2">
    <source>
        <dbReference type="ARBA" id="ARBA00023242"/>
    </source>
</evidence>
<evidence type="ECO:0008006" key="6">
    <source>
        <dbReference type="Google" id="ProtNLM"/>
    </source>
</evidence>